<evidence type="ECO:0000256" key="2">
    <source>
        <dbReference type="ARBA" id="ARBA00022643"/>
    </source>
</evidence>
<dbReference type="HOGENOM" id="CLU_050993_3_0_9"/>
<keyword evidence="1" id="KW-0285">Flavoprotein</keyword>
<sequence length="206" mass="21865">MLIVAVNGSPRKDGNTAYLLKAALDEAGAMGAQTAYIQASEVIKEAKIPFCAHCSTPCKGVCYEGTALAEALDLLREADGVILGSPVYFATVSAQLKAFWDKTRRLRKDFALLNVVGGAVVTGGSRFGGQETTVRALHDMMMTQGMTIVGDGHLSGDAGHQGACAQQPARDDSEVDKRMRLLVRRVVEVARATAELRRAARTAAKG</sequence>
<dbReference type="Proteomes" id="UP000008544">
    <property type="component" value="Chromosome"/>
</dbReference>
<keyword evidence="2" id="KW-0288">FMN</keyword>
<dbReference type="STRING" id="477974.Daud_0489"/>
<dbReference type="PANTHER" id="PTHR43278:SF1">
    <property type="entry name" value="IRON-SULFUR FLAVOPROTEIN MJ1083"/>
    <property type="match status" value="1"/>
</dbReference>
<dbReference type="OrthoDB" id="6398207at2"/>
<dbReference type="EMBL" id="CP000860">
    <property type="protein sequence ID" value="ACA59035.1"/>
    <property type="molecule type" value="Genomic_DNA"/>
</dbReference>
<reference evidence="4 5" key="2">
    <citation type="journal article" date="2008" name="Science">
        <title>Environmental genomics reveals a single-species ecosystem deep within Earth.</title>
        <authorList>
            <person name="Chivian D."/>
            <person name="Brodie E.L."/>
            <person name="Alm E.J."/>
            <person name="Culley D.E."/>
            <person name="Dehal P.S."/>
            <person name="Desantis T.Z."/>
            <person name="Gihring T.M."/>
            <person name="Lapidus A."/>
            <person name="Lin L.H."/>
            <person name="Lowry S.R."/>
            <person name="Moser D.P."/>
            <person name="Richardson P.M."/>
            <person name="Southam G."/>
            <person name="Wanger G."/>
            <person name="Pratt L.M."/>
            <person name="Andersen G.L."/>
            <person name="Hazen T.C."/>
            <person name="Brockman F.J."/>
            <person name="Arkin A.P."/>
            <person name="Onstott T.C."/>
        </authorList>
    </citation>
    <scope>NUCLEOTIDE SEQUENCE [LARGE SCALE GENOMIC DNA]</scope>
    <source>
        <strain evidence="4 5">MP104C</strain>
    </source>
</reference>
<name>B1I1T8_DESAP</name>
<organism evidence="4 5">
    <name type="scientific">Desulforudis audaxviator (strain MP104C)</name>
    <dbReference type="NCBI Taxonomy" id="477974"/>
    <lineage>
        <taxon>Bacteria</taxon>
        <taxon>Bacillati</taxon>
        <taxon>Bacillota</taxon>
        <taxon>Clostridia</taxon>
        <taxon>Thermoanaerobacterales</taxon>
        <taxon>Candidatus Desulforudaceae</taxon>
        <taxon>Candidatus Desulforudis</taxon>
    </lineage>
</organism>
<reference evidence="5" key="1">
    <citation type="submission" date="2007-10" db="EMBL/GenBank/DDBJ databases">
        <title>Complete sequence of chromosome of Desulforudis audaxviator MP104C.</title>
        <authorList>
            <person name="Copeland A."/>
            <person name="Lucas S."/>
            <person name="Lapidus A."/>
            <person name="Barry K."/>
            <person name="Glavina del Rio T."/>
            <person name="Dalin E."/>
            <person name="Tice H."/>
            <person name="Bruce D."/>
            <person name="Pitluck S."/>
            <person name="Lowry S.R."/>
            <person name="Larimer F."/>
            <person name="Land M.L."/>
            <person name="Hauser L."/>
            <person name="Kyrpides N."/>
            <person name="Ivanova N.N."/>
            <person name="Richardson P."/>
        </authorList>
    </citation>
    <scope>NUCLEOTIDE SEQUENCE [LARGE SCALE GENOMIC DNA]</scope>
    <source>
        <strain evidence="5">MP104C</strain>
    </source>
</reference>
<accession>B1I1T8</accession>
<dbReference type="RefSeq" id="WP_012301624.1">
    <property type="nucleotide sequence ID" value="NC_010424.1"/>
</dbReference>
<proteinExistence type="predicted"/>
<gene>
    <name evidence="4" type="ordered locus">Daud_0489</name>
</gene>
<dbReference type="InterPro" id="IPR005025">
    <property type="entry name" value="FMN_Rdtase-like_dom"/>
</dbReference>
<dbReference type="SUPFAM" id="SSF52218">
    <property type="entry name" value="Flavoproteins"/>
    <property type="match status" value="1"/>
</dbReference>
<evidence type="ECO:0000313" key="5">
    <source>
        <dbReference type="Proteomes" id="UP000008544"/>
    </source>
</evidence>
<dbReference type="InterPro" id="IPR029039">
    <property type="entry name" value="Flavoprotein-like_sf"/>
</dbReference>
<keyword evidence="5" id="KW-1185">Reference proteome</keyword>
<feature type="domain" description="NADPH-dependent FMN reductase-like" evidence="3">
    <location>
        <begin position="1"/>
        <end position="159"/>
    </location>
</feature>
<dbReference type="Pfam" id="PF03358">
    <property type="entry name" value="FMN_red"/>
    <property type="match status" value="1"/>
</dbReference>
<evidence type="ECO:0000259" key="3">
    <source>
        <dbReference type="Pfam" id="PF03358"/>
    </source>
</evidence>
<protein>
    <submittedName>
        <fullName evidence="4">NADPH-dependent FMN reductase</fullName>
    </submittedName>
</protein>
<dbReference type="InterPro" id="IPR051796">
    <property type="entry name" value="ISF_SsuE-like"/>
</dbReference>
<dbReference type="Gene3D" id="3.40.50.360">
    <property type="match status" value="1"/>
</dbReference>
<dbReference type="AlphaFoldDB" id="B1I1T8"/>
<dbReference type="eggNOG" id="COG0655">
    <property type="taxonomic scope" value="Bacteria"/>
</dbReference>
<dbReference type="KEGG" id="dau:Daud_0489"/>
<evidence type="ECO:0000313" key="4">
    <source>
        <dbReference type="EMBL" id="ACA59035.1"/>
    </source>
</evidence>
<dbReference type="GO" id="GO:0016491">
    <property type="term" value="F:oxidoreductase activity"/>
    <property type="evidence" value="ECO:0007669"/>
    <property type="project" value="InterPro"/>
</dbReference>
<dbReference type="PANTHER" id="PTHR43278">
    <property type="entry name" value="NAD(P)H-DEPENDENT FMN-CONTAINING OXIDOREDUCTASE YWQN-RELATED"/>
    <property type="match status" value="1"/>
</dbReference>
<evidence type="ECO:0000256" key="1">
    <source>
        <dbReference type="ARBA" id="ARBA00022630"/>
    </source>
</evidence>